<dbReference type="AlphaFoldDB" id="A0A1I7ZDI9"/>
<evidence type="ECO:0000313" key="1">
    <source>
        <dbReference type="Proteomes" id="UP000095287"/>
    </source>
</evidence>
<proteinExistence type="predicted"/>
<dbReference type="Proteomes" id="UP000095287">
    <property type="component" value="Unplaced"/>
</dbReference>
<reference evidence="2" key="1">
    <citation type="submission" date="2016-11" db="UniProtKB">
        <authorList>
            <consortium name="WormBaseParasite"/>
        </authorList>
    </citation>
    <scope>IDENTIFICATION</scope>
</reference>
<protein>
    <submittedName>
        <fullName evidence="2">Sulfotransfer_1 domain-containing protein</fullName>
    </submittedName>
</protein>
<keyword evidence="1" id="KW-1185">Reference proteome</keyword>
<evidence type="ECO:0000313" key="2">
    <source>
        <dbReference type="WBParaSite" id="L893_g25305.t1"/>
    </source>
</evidence>
<accession>A0A1I7ZDI9</accession>
<name>A0A1I7ZDI9_9BILA</name>
<dbReference type="WBParaSite" id="L893_g25305.t1">
    <property type="protein sequence ID" value="L893_g25305.t1"/>
    <property type="gene ID" value="L893_g25305"/>
</dbReference>
<sequence>MFVLFATLSVLVIIFGIMKCVVKTMSRSNSSFKRFWTIRAIGTIVHSSASGPFEPLVKYWTYFVDRNSRNVFCDVGKTQL</sequence>
<organism evidence="1 2">
    <name type="scientific">Steinernema glaseri</name>
    <dbReference type="NCBI Taxonomy" id="37863"/>
    <lineage>
        <taxon>Eukaryota</taxon>
        <taxon>Metazoa</taxon>
        <taxon>Ecdysozoa</taxon>
        <taxon>Nematoda</taxon>
        <taxon>Chromadorea</taxon>
        <taxon>Rhabditida</taxon>
        <taxon>Tylenchina</taxon>
        <taxon>Panagrolaimomorpha</taxon>
        <taxon>Strongyloidoidea</taxon>
        <taxon>Steinernematidae</taxon>
        <taxon>Steinernema</taxon>
    </lineage>
</organism>